<comment type="caution">
    <text evidence="3">The sequence shown here is derived from an EMBL/GenBank/DDBJ whole genome shotgun (WGS) entry which is preliminary data.</text>
</comment>
<sequence>MIKRLLLIISFLAFYSNAFSSESASKMPVAPPNDDCANATVLTVNAGTACTSSATVSFTAATASAGVPAATCALPTASAQDVWYQFTATASVHSIGLSGFTGTAQPVVMSLYQGGCSSLEQLFCSANNVIIANNLTIGQTYLVRLYFNLASPGLSTSFNICVTTPPPSSNLDCSINTINYSFETPTPLTGGNGPTFINHNTVQGWRTTANDQVMEYWPSPSYEGVSAYQGTQYIELNANANQGTMGVYQDFSTPQPTIFTVKFAHRGRMGTDTCKLLAGPPGGPYDEVYTAMTSNTAWVYHGQAPMTAITYTVPDDQPITRFYFQAVSTATGDTSVGNFLDAISFTATNIILTPNPSYMVCGELSMDISATGFGTWTAHADNPSPVTIADPTSQSTTLSNFGEPGTYYFDWGTENCISTLEVTFTGPEPDTPAVTNVTYCQGQTAEPLQAVIDEGNTQTWYFAGNMYDSPPTPSTATLGTLTYYVSQTSPNGCESIPGPITVTISTPGPSVTGFTLPAAVCTGTPNVQPTLASGFTTGGTFSSTTGLDIDAATGEIDLTTSTPGTYTVTYTYAPQAGNCLTAGSSTATIIINAAPELVEPDGLETCDDNFDGFAVFNLTTAGNQAINGQTGLTVTYHDNLDNAQTGNSPIDTPTAYLSEVANTQTVYIRAIQAGTTTNCYSVEEVVLTVHPRPAVPVIEDYILCDDPATTGNVATFDLTTKSDEATGGVTGVTVTYYNSEADAQSDTDAIDTPDDYTNTASPETIWVRLENEFGCITVSSFDLIVNPLPVINTSLEPFRECEEATGQGVFNLTNIASEVVNGASGYTVTFYATQNEADAGDVADALPASYTTISTTVYARIVNNTTQCTTTTPVELEVVAAPELIAATPLEACDGNNDGFAVFNLTPAGNEVVNGQIGLLVTYHETADDAQFGDNDLSAGQIAAYNSVSQNIYIRVVQQGTTDECASVAVVQLIVHETPEIPSLTPYILCDDNNSPDGVEIFDLTTKNGEATSDPDAEVSWYATEGDAIAGTSPLADATAHESATGEVWVRVENGFGCSDVAVLQLVVNPLPVIAQNMDPFYACEDTPGVGLFDFDEIDPVITQGAAGYSVAYYATMEDAVAGADDNYLVSPYASPNATIYARVEDVATGCTIISPVTLEVLPAPIAPELAALEECDPNNDGFAVFNLSSTIAFIESALGGTVTVT</sequence>
<evidence type="ECO:0000256" key="1">
    <source>
        <dbReference type="SAM" id="SignalP"/>
    </source>
</evidence>
<keyword evidence="1" id="KW-0732">Signal</keyword>
<feature type="non-terminal residue" evidence="3">
    <location>
        <position position="1206"/>
    </location>
</feature>
<evidence type="ECO:0000313" key="3">
    <source>
        <dbReference type="EMBL" id="KOS08139.1"/>
    </source>
</evidence>
<name>A0A0M9VJU5_9FLAO</name>
<reference evidence="3 4" key="1">
    <citation type="submission" date="2015-08" db="EMBL/GenBank/DDBJ databases">
        <title>Whole genome sequence of Flavobacterium akiainvivens IK-1T, from decaying Wikstroemia oahuensis, an endemic Hawaiian shrub.</title>
        <authorList>
            <person name="Wan X."/>
            <person name="Hou S."/>
            <person name="Saito J."/>
            <person name="Donachie S."/>
        </authorList>
    </citation>
    <scope>NUCLEOTIDE SEQUENCE [LARGE SCALE GENOMIC DNA]</scope>
    <source>
        <strain evidence="3 4">IK-1</strain>
    </source>
</reference>
<proteinExistence type="predicted"/>
<feature type="domain" description="T9SS-like galactose binding" evidence="2">
    <location>
        <begin position="33"/>
        <end position="159"/>
    </location>
</feature>
<feature type="signal peptide" evidence="1">
    <location>
        <begin position="1"/>
        <end position="20"/>
    </location>
</feature>
<accession>A0A0M9VJU5</accession>
<dbReference type="Proteomes" id="UP000037755">
    <property type="component" value="Unassembled WGS sequence"/>
</dbReference>
<dbReference type="EMBL" id="LIYD01000005">
    <property type="protein sequence ID" value="KOS08139.1"/>
    <property type="molecule type" value="Genomic_DNA"/>
</dbReference>
<dbReference type="STRING" id="1202724.AM493_20365"/>
<organism evidence="3 4">
    <name type="scientific">Flavobacterium akiainvivens</name>
    <dbReference type="NCBI Taxonomy" id="1202724"/>
    <lineage>
        <taxon>Bacteria</taxon>
        <taxon>Pseudomonadati</taxon>
        <taxon>Bacteroidota</taxon>
        <taxon>Flavobacteriia</taxon>
        <taxon>Flavobacteriales</taxon>
        <taxon>Flavobacteriaceae</taxon>
        <taxon>Flavobacterium</taxon>
    </lineage>
</organism>
<dbReference type="Pfam" id="PF23759">
    <property type="entry name" value="GBD_T9SS_assoc"/>
    <property type="match status" value="1"/>
</dbReference>
<evidence type="ECO:0000259" key="2">
    <source>
        <dbReference type="Pfam" id="PF23759"/>
    </source>
</evidence>
<feature type="chain" id="PRO_5005839309" description="T9SS-like galactose binding domain-containing protein" evidence="1">
    <location>
        <begin position="21"/>
        <end position="1206"/>
    </location>
</feature>
<gene>
    <name evidence="3" type="ORF">AM493_20365</name>
</gene>
<protein>
    <recommendedName>
        <fullName evidence="2">T9SS-like galactose binding domain-containing protein</fullName>
    </recommendedName>
</protein>
<evidence type="ECO:0000313" key="4">
    <source>
        <dbReference type="Proteomes" id="UP000037755"/>
    </source>
</evidence>
<keyword evidence="4" id="KW-1185">Reference proteome</keyword>
<dbReference type="InterPro" id="IPR056600">
    <property type="entry name" value="GBD_T9SS_assoc"/>
</dbReference>
<dbReference type="AlphaFoldDB" id="A0A0M9VJU5"/>